<feature type="non-terminal residue" evidence="4">
    <location>
        <position position="582"/>
    </location>
</feature>
<feature type="transmembrane region" description="Helical" evidence="1">
    <location>
        <begin position="173"/>
        <end position="195"/>
    </location>
</feature>
<dbReference type="AlphaFoldDB" id="A0A813HPY4"/>
<feature type="domain" description="BFD-like [2Fe-2S]-binding" evidence="3">
    <location>
        <begin position="485"/>
        <end position="542"/>
    </location>
</feature>
<evidence type="ECO:0000259" key="2">
    <source>
        <dbReference type="Pfam" id="PF01266"/>
    </source>
</evidence>
<dbReference type="InterPro" id="IPR036188">
    <property type="entry name" value="FAD/NAD-bd_sf"/>
</dbReference>
<evidence type="ECO:0000259" key="3">
    <source>
        <dbReference type="Pfam" id="PF04324"/>
    </source>
</evidence>
<feature type="domain" description="FAD dependent oxidoreductase" evidence="2">
    <location>
        <begin position="260"/>
        <end position="437"/>
    </location>
</feature>
<reference evidence="4" key="1">
    <citation type="submission" date="2021-02" db="EMBL/GenBank/DDBJ databases">
        <authorList>
            <person name="Dougan E. K."/>
            <person name="Rhodes N."/>
            <person name="Thang M."/>
            <person name="Chan C."/>
        </authorList>
    </citation>
    <scope>NUCLEOTIDE SEQUENCE</scope>
</reference>
<name>A0A813HPY4_POLGL</name>
<dbReference type="Pfam" id="PF04324">
    <property type="entry name" value="Fer2_BFD"/>
    <property type="match status" value="1"/>
</dbReference>
<proteinExistence type="predicted"/>
<dbReference type="InterPro" id="IPR007419">
    <property type="entry name" value="BFD-like_2Fe2S-bd_dom"/>
</dbReference>
<dbReference type="Gene3D" id="1.10.10.1100">
    <property type="entry name" value="BFD-like [2Fe-2S]-binding domain"/>
    <property type="match status" value="1"/>
</dbReference>
<dbReference type="PANTHER" id="PTHR42720:SF1">
    <property type="entry name" value="GLYCEROL 3-PHOSPHATE OXIDASE"/>
    <property type="match status" value="1"/>
</dbReference>
<keyword evidence="1" id="KW-1133">Transmembrane helix</keyword>
<feature type="domain" description="FAD dependent oxidoreductase" evidence="2">
    <location>
        <begin position="1"/>
        <end position="156"/>
    </location>
</feature>
<protein>
    <recommendedName>
        <fullName evidence="6">Glycerol-3-phosphate dehydrogenase</fullName>
    </recommendedName>
</protein>
<dbReference type="SUPFAM" id="SSF51905">
    <property type="entry name" value="FAD/NAD(P)-binding domain"/>
    <property type="match status" value="2"/>
</dbReference>
<keyword evidence="1" id="KW-0472">Membrane</keyword>
<accession>A0A813HPY4</accession>
<comment type="caution">
    <text evidence="4">The sequence shown here is derived from an EMBL/GenBank/DDBJ whole genome shotgun (WGS) entry which is preliminary data.</text>
</comment>
<gene>
    <name evidence="4" type="ORF">PGLA1383_LOCUS54623</name>
</gene>
<evidence type="ECO:0008006" key="6">
    <source>
        <dbReference type="Google" id="ProtNLM"/>
    </source>
</evidence>
<dbReference type="CDD" id="cd19946">
    <property type="entry name" value="GlpA-like_Fer2_BFD-like"/>
    <property type="match status" value="1"/>
</dbReference>
<organism evidence="4 5">
    <name type="scientific">Polarella glacialis</name>
    <name type="common">Dinoflagellate</name>
    <dbReference type="NCBI Taxonomy" id="89957"/>
    <lineage>
        <taxon>Eukaryota</taxon>
        <taxon>Sar</taxon>
        <taxon>Alveolata</taxon>
        <taxon>Dinophyceae</taxon>
        <taxon>Suessiales</taxon>
        <taxon>Suessiaceae</taxon>
        <taxon>Polarella</taxon>
    </lineage>
</organism>
<dbReference type="InterPro" id="IPR052745">
    <property type="entry name" value="G3P_Oxidase/Oxidoreductase"/>
</dbReference>
<keyword evidence="5" id="KW-1185">Reference proteome</keyword>
<evidence type="ECO:0000313" key="4">
    <source>
        <dbReference type="EMBL" id="CAE8639597.1"/>
    </source>
</evidence>
<dbReference type="InterPro" id="IPR006076">
    <property type="entry name" value="FAD-dep_OxRdtase"/>
</dbReference>
<dbReference type="InterPro" id="IPR041854">
    <property type="entry name" value="BFD-like_2Fe2S-bd_dom_sf"/>
</dbReference>
<feature type="transmembrane region" description="Helical" evidence="1">
    <location>
        <begin position="207"/>
        <end position="224"/>
    </location>
</feature>
<dbReference type="Proteomes" id="UP000654075">
    <property type="component" value="Unassembled WGS sequence"/>
</dbReference>
<evidence type="ECO:0000313" key="5">
    <source>
        <dbReference type="Proteomes" id="UP000654075"/>
    </source>
</evidence>
<dbReference type="EMBL" id="CAJNNV010032313">
    <property type="protein sequence ID" value="CAE8639597.1"/>
    <property type="molecule type" value="Genomic_DNA"/>
</dbReference>
<keyword evidence="1" id="KW-0812">Transmembrane</keyword>
<dbReference type="OMA" id="LVQTTLW"/>
<evidence type="ECO:0000256" key="1">
    <source>
        <dbReference type="SAM" id="Phobius"/>
    </source>
</evidence>
<dbReference type="Gene3D" id="3.50.50.60">
    <property type="entry name" value="FAD/NAD(P)-binding domain"/>
    <property type="match status" value="2"/>
</dbReference>
<dbReference type="Pfam" id="PF01266">
    <property type="entry name" value="DAO"/>
    <property type="match status" value="2"/>
</dbReference>
<dbReference type="Gene3D" id="3.30.9.10">
    <property type="entry name" value="D-Amino Acid Oxidase, subunit A, domain 2"/>
    <property type="match status" value="2"/>
</dbReference>
<dbReference type="PANTHER" id="PTHR42720">
    <property type="entry name" value="GLYCEROL-3-PHOSPHATE DEHYDROGENASE"/>
    <property type="match status" value="1"/>
</dbReference>
<dbReference type="OrthoDB" id="498204at2759"/>
<sequence length="582" mass="62317">LLEAADDVTQGATKGNSGIVHAGFDDKPGTMRARFCWPGNQMFAQLDRELHFGYEKTGSLVIAKSKEEVAILDELMERGKTNGVQRLRIVQKQELFEMEPHLHPDTIAALHAPDAGSLIPYEYAIALAENAADNGVEVRIRREVEAIASTDLGFDVTVRHWEPESFASQGVGVVPAALAALLPLVVAFLVNALLVSPDGELAGQSRLAVNTAALLLAPLIFLAVRHLPKAAAKTQGAGSGFNVASWIDAMKVGGSGSASGVQGVTIAHEVVKARYVVNCAGVASDKVARMIGDESFYIKPRLGEYLLLNKTQGNKTNHIIFPTPDPIKGKGVLVQKTLWGNLILGPTARDTHEASTTKESLEDIMVFILSKCRELVPSFDAKETIHAFCGARAKSSTGDWIIGRSGADPRGKFINCAGIDSPGLAGSPAIARYVMDLLKEAGLPFQNDPKFNPLRAPIIVPKDGRNLKYSKTAAGAVGTDPKKNVVCKCEKVTEAEIVEALRRSLPLDSTQALRKRTRAGMGHCQGDPENYDCETRVAAIIARETGLSSAAVGRRPWPATSMLPGRWLSDAQKAGLEQLAGK</sequence>